<dbReference type="InterPro" id="IPR029068">
    <property type="entry name" value="Glyas_Bleomycin-R_OHBP_Dase"/>
</dbReference>
<dbReference type="Gene3D" id="3.10.180.10">
    <property type="entry name" value="2,3-Dihydroxybiphenyl 1,2-Dioxygenase, domain 1"/>
    <property type="match status" value="1"/>
</dbReference>
<dbReference type="PANTHER" id="PTHR36437:SF2">
    <property type="entry name" value="GLYOXALASE_BLEOMYCIN RESISTANCE PROTEIN_DIOXYGENASE"/>
    <property type="match status" value="1"/>
</dbReference>
<gene>
    <name evidence="3" type="ORF">HNR41_001906</name>
    <name evidence="2" type="ORF">JEOCOQ751_01736</name>
</gene>
<proteinExistence type="predicted"/>
<sequence>MIKKLANVMLYVQDIDMAVDFWTNQLGFTVKEKLDLMENYKGYEVAPDAESETTIVMFPLEFIEKYSPEVSRETPSLMFEVENIEAVYEELKEKGVNVGELVEIPGMKTFNFNDGQDNYFAVSEAVK</sequence>
<dbReference type="EC" id="4.4.1.5" evidence="3"/>
<dbReference type="SUPFAM" id="SSF54593">
    <property type="entry name" value="Glyoxalase/Bleomycin resistance protein/Dihydroxybiphenyl dioxygenase"/>
    <property type="match status" value="1"/>
</dbReference>
<dbReference type="EMBL" id="CAJEWA010000006">
    <property type="protein sequence ID" value="CAD2080405.1"/>
    <property type="molecule type" value="Genomic_DNA"/>
</dbReference>
<accession>A0A6V7RPG4</accession>
<evidence type="ECO:0000313" key="2">
    <source>
        <dbReference type="EMBL" id="CAD2080405.1"/>
    </source>
</evidence>
<dbReference type="RefSeq" id="WP_184284018.1">
    <property type="nucleotide sequence ID" value="NZ_BMCO01000003.1"/>
</dbReference>
<protein>
    <submittedName>
        <fullName evidence="2">Glyoxalase-like domain protein</fullName>
    </submittedName>
    <submittedName>
        <fullName evidence="3">Lactoylglutathione lyase</fullName>
        <ecNumber evidence="3">4.4.1.5</ecNumber>
    </submittedName>
</protein>
<evidence type="ECO:0000313" key="5">
    <source>
        <dbReference type="Proteomes" id="UP000545588"/>
    </source>
</evidence>
<reference evidence="2 4" key="1">
    <citation type="submission" date="2020-07" db="EMBL/GenBank/DDBJ databases">
        <authorList>
            <person name="Criscuolo A."/>
        </authorList>
    </citation>
    <scope>NUCLEOTIDE SEQUENCE [LARGE SCALE GENOMIC DNA]</scope>
    <source>
        <strain evidence="2">CIP111751</strain>
    </source>
</reference>
<dbReference type="InterPro" id="IPR004360">
    <property type="entry name" value="Glyas_Fos-R_dOase_dom"/>
</dbReference>
<evidence type="ECO:0000313" key="3">
    <source>
        <dbReference type="EMBL" id="MBB6423929.1"/>
    </source>
</evidence>
<organism evidence="2 4">
    <name type="scientific">Jeotgalicoccus coquinae</name>
    <dbReference type="NCBI Taxonomy" id="709509"/>
    <lineage>
        <taxon>Bacteria</taxon>
        <taxon>Bacillati</taxon>
        <taxon>Bacillota</taxon>
        <taxon>Bacilli</taxon>
        <taxon>Bacillales</taxon>
        <taxon>Staphylococcaceae</taxon>
        <taxon>Jeotgalicoccus</taxon>
    </lineage>
</organism>
<dbReference type="AlphaFoldDB" id="A0A6V7RPG4"/>
<dbReference type="InterPro" id="IPR037523">
    <property type="entry name" value="VOC_core"/>
</dbReference>
<keyword evidence="5" id="KW-1185">Reference proteome</keyword>
<name>A0A6V7RPG4_9STAP</name>
<dbReference type="PANTHER" id="PTHR36437">
    <property type="entry name" value="GLYOXALASE/BLEOMYCIN RESISTANCE PROTEIN/DIOXYGENASE"/>
    <property type="match status" value="1"/>
</dbReference>
<dbReference type="Proteomes" id="UP000534001">
    <property type="component" value="Unassembled WGS sequence"/>
</dbReference>
<feature type="domain" description="VOC" evidence="1">
    <location>
        <begin position="4"/>
        <end position="125"/>
    </location>
</feature>
<evidence type="ECO:0000259" key="1">
    <source>
        <dbReference type="PROSITE" id="PS51819"/>
    </source>
</evidence>
<keyword evidence="3" id="KW-0456">Lyase</keyword>
<evidence type="ECO:0000313" key="4">
    <source>
        <dbReference type="Proteomes" id="UP000534001"/>
    </source>
</evidence>
<reference evidence="3 5" key="2">
    <citation type="submission" date="2020-08" db="EMBL/GenBank/DDBJ databases">
        <title>Genomic Encyclopedia of Type Strains, Phase IV (KMG-IV): sequencing the most valuable type-strain genomes for metagenomic binning, comparative biology and taxonomic classification.</title>
        <authorList>
            <person name="Goeker M."/>
        </authorList>
    </citation>
    <scope>NUCLEOTIDE SEQUENCE [LARGE SCALE GENOMIC DNA]</scope>
    <source>
        <strain evidence="3 5">DSM 22419</strain>
    </source>
</reference>
<dbReference type="Proteomes" id="UP000545588">
    <property type="component" value="Unassembled WGS sequence"/>
</dbReference>
<dbReference type="Pfam" id="PF00903">
    <property type="entry name" value="Glyoxalase"/>
    <property type="match status" value="1"/>
</dbReference>
<dbReference type="EMBL" id="JACHFF010000003">
    <property type="protein sequence ID" value="MBB6423929.1"/>
    <property type="molecule type" value="Genomic_DNA"/>
</dbReference>
<dbReference type="PROSITE" id="PS51819">
    <property type="entry name" value="VOC"/>
    <property type="match status" value="1"/>
</dbReference>
<dbReference type="GO" id="GO:0004462">
    <property type="term" value="F:lactoylglutathione lyase activity"/>
    <property type="evidence" value="ECO:0007669"/>
    <property type="project" value="UniProtKB-EC"/>
</dbReference>
<comment type="caution">
    <text evidence="2">The sequence shown here is derived from an EMBL/GenBank/DDBJ whole genome shotgun (WGS) entry which is preliminary data.</text>
</comment>